<accession>A0ABV6QID7</accession>
<dbReference type="EMBL" id="JBHLTC010000005">
    <property type="protein sequence ID" value="MFC0623392.1"/>
    <property type="molecule type" value="Genomic_DNA"/>
</dbReference>
<evidence type="ECO:0000256" key="1">
    <source>
        <dbReference type="SAM" id="SignalP"/>
    </source>
</evidence>
<comment type="caution">
    <text evidence="2">The sequence shown here is derived from an EMBL/GenBank/DDBJ whole genome shotgun (WGS) entry which is preliminary data.</text>
</comment>
<evidence type="ECO:0000313" key="2">
    <source>
        <dbReference type="EMBL" id="MFC0623392.1"/>
    </source>
</evidence>
<dbReference type="RefSeq" id="WP_380044091.1">
    <property type="nucleotide sequence ID" value="NZ_JBHLTC010000005.1"/>
</dbReference>
<organism evidence="2 3">
    <name type="scientific">Kribbella deserti</name>
    <dbReference type="NCBI Taxonomy" id="1926257"/>
    <lineage>
        <taxon>Bacteria</taxon>
        <taxon>Bacillati</taxon>
        <taxon>Actinomycetota</taxon>
        <taxon>Actinomycetes</taxon>
        <taxon>Propionibacteriales</taxon>
        <taxon>Kribbellaceae</taxon>
        <taxon>Kribbella</taxon>
    </lineage>
</organism>
<sequence length="369" mass="38583">MVLRRFKARKAITATAVVAALTTTALTAPLTSAAQDTPEAARTCALKTLPIPTGLLHTKVTGMSRDGSVVAYYAVPFDHNEPPRYPYLYANGKATKVPMPGEGQVLADVTSKGVAVGYAKVNDAWLPYVWRDGKLTRLLGGRGFAYGINEKGDIVGELWGPAGDPGNNETGATVWRAGTTNPVRLPLPKNAVRGSATAVANDGRIVGHVTMGGDLSGDTLPYIWNVNGTGRFLPMPAGVQLADANAHPMEINGDWVGGYLHAPGITAPGIRWNLAKGTAEMTKLGRDYEKVGIGPDGTTVGVLYNTPTAAYQTGDTVFKLPGALDPAASSNWDNAEAISADGSIIAGSVHVGLGANGYNNWNAVIWTCS</sequence>
<reference evidence="2 3" key="1">
    <citation type="submission" date="2024-09" db="EMBL/GenBank/DDBJ databases">
        <authorList>
            <person name="Sun Q."/>
            <person name="Mori K."/>
        </authorList>
    </citation>
    <scope>NUCLEOTIDE SEQUENCE [LARGE SCALE GENOMIC DNA]</scope>
    <source>
        <strain evidence="2 3">CGMCC 1.15906</strain>
    </source>
</reference>
<protein>
    <recommendedName>
        <fullName evidence="4">HAF family extracellular repeat protein</fullName>
    </recommendedName>
</protein>
<feature type="signal peptide" evidence="1">
    <location>
        <begin position="1"/>
        <end position="27"/>
    </location>
</feature>
<keyword evidence="1" id="KW-0732">Signal</keyword>
<feature type="chain" id="PRO_5045140596" description="HAF family extracellular repeat protein" evidence="1">
    <location>
        <begin position="28"/>
        <end position="369"/>
    </location>
</feature>
<proteinExistence type="predicted"/>
<gene>
    <name evidence="2" type="ORF">ACFFGN_04920</name>
</gene>
<evidence type="ECO:0000313" key="3">
    <source>
        <dbReference type="Proteomes" id="UP001589890"/>
    </source>
</evidence>
<name>A0ABV6QID7_9ACTN</name>
<evidence type="ECO:0008006" key="4">
    <source>
        <dbReference type="Google" id="ProtNLM"/>
    </source>
</evidence>
<keyword evidence="3" id="KW-1185">Reference proteome</keyword>
<dbReference type="Proteomes" id="UP001589890">
    <property type="component" value="Unassembled WGS sequence"/>
</dbReference>